<dbReference type="EMBL" id="BSXT01002791">
    <property type="protein sequence ID" value="GMF50933.1"/>
    <property type="molecule type" value="Genomic_DNA"/>
</dbReference>
<evidence type="ECO:0000313" key="3">
    <source>
        <dbReference type="Proteomes" id="UP001165121"/>
    </source>
</evidence>
<gene>
    <name evidence="2" type="ORF">Pfra01_002044500</name>
</gene>
<dbReference type="OrthoDB" id="1435358at2759"/>
<accession>A0A9W6Y2W4</accession>
<protein>
    <submittedName>
        <fullName evidence="2">Unnamed protein product</fullName>
    </submittedName>
</protein>
<feature type="compositionally biased region" description="Basic residues" evidence="1">
    <location>
        <begin position="159"/>
        <end position="168"/>
    </location>
</feature>
<name>A0A9W6Y2W4_9STRA</name>
<feature type="region of interest" description="Disordered" evidence="1">
    <location>
        <begin position="156"/>
        <end position="175"/>
    </location>
</feature>
<proteinExistence type="predicted"/>
<evidence type="ECO:0000256" key="1">
    <source>
        <dbReference type="SAM" id="MobiDB-lite"/>
    </source>
</evidence>
<dbReference type="Proteomes" id="UP001165121">
    <property type="component" value="Unassembled WGS sequence"/>
</dbReference>
<dbReference type="AlphaFoldDB" id="A0A9W6Y2W4"/>
<keyword evidence="3" id="KW-1185">Reference proteome</keyword>
<reference evidence="2" key="1">
    <citation type="submission" date="2023-04" db="EMBL/GenBank/DDBJ databases">
        <title>Phytophthora fragariaefolia NBRC 109709.</title>
        <authorList>
            <person name="Ichikawa N."/>
            <person name="Sato H."/>
            <person name="Tonouchi N."/>
        </authorList>
    </citation>
    <scope>NUCLEOTIDE SEQUENCE</scope>
    <source>
        <strain evidence="2">NBRC 109709</strain>
    </source>
</reference>
<sequence>MSDTESQLVLIPPEEAVYDTHDAAEAALHQWTREHGFNVSRRRVRYTEGPNRQVWVRNYTLPAVTSSTIHATILNADFDSLMVANDISNTKDTVRRSDLASRTAIEALFQELKQNNFFYKFQVNPQTNEITHLIWANPSTTELFKLHHDVFVADGTHSGSKRKRHQRKYGAGGTGRELMLSETIDANHPATPPNSVASHPPDPHVFATQVDDEVLPFQAPFVPSRSWGYAGQLPFSNTRSGA</sequence>
<organism evidence="2 3">
    <name type="scientific">Phytophthora fragariaefolia</name>
    <dbReference type="NCBI Taxonomy" id="1490495"/>
    <lineage>
        <taxon>Eukaryota</taxon>
        <taxon>Sar</taxon>
        <taxon>Stramenopiles</taxon>
        <taxon>Oomycota</taxon>
        <taxon>Peronosporomycetes</taxon>
        <taxon>Peronosporales</taxon>
        <taxon>Peronosporaceae</taxon>
        <taxon>Phytophthora</taxon>
    </lineage>
</organism>
<evidence type="ECO:0000313" key="2">
    <source>
        <dbReference type="EMBL" id="GMF50933.1"/>
    </source>
</evidence>
<comment type="caution">
    <text evidence="2">The sequence shown here is derived from an EMBL/GenBank/DDBJ whole genome shotgun (WGS) entry which is preliminary data.</text>
</comment>